<organism evidence="2 3">
    <name type="scientific">Ruminiclostridium papyrosolvens C7</name>
    <dbReference type="NCBI Taxonomy" id="1330534"/>
    <lineage>
        <taxon>Bacteria</taxon>
        <taxon>Bacillati</taxon>
        <taxon>Bacillota</taxon>
        <taxon>Clostridia</taxon>
        <taxon>Eubacteriales</taxon>
        <taxon>Oscillospiraceae</taxon>
        <taxon>Ruminiclostridium</taxon>
    </lineage>
</organism>
<dbReference type="SUPFAM" id="SSF55729">
    <property type="entry name" value="Acyl-CoA N-acyltransferases (Nat)"/>
    <property type="match status" value="1"/>
</dbReference>
<dbReference type="InterPro" id="IPR016181">
    <property type="entry name" value="Acyl_CoA_acyltransferase"/>
</dbReference>
<evidence type="ECO:0000313" key="3">
    <source>
        <dbReference type="Proteomes" id="UP000016860"/>
    </source>
</evidence>
<comment type="caution">
    <text evidence="2">The sequence shown here is derived from an EMBL/GenBank/DDBJ whole genome shotgun (WGS) entry which is preliminary data.</text>
</comment>
<dbReference type="Gene3D" id="3.40.630.30">
    <property type="match status" value="1"/>
</dbReference>
<dbReference type="PROSITE" id="PS51186">
    <property type="entry name" value="GNAT"/>
    <property type="match status" value="1"/>
</dbReference>
<proteinExistence type="predicted"/>
<dbReference type="STRING" id="1330534.L323_11865"/>
<dbReference type="Proteomes" id="UP000016860">
    <property type="component" value="Unassembled WGS sequence"/>
</dbReference>
<name>U4R213_9FIRM</name>
<protein>
    <recommendedName>
        <fullName evidence="1">N-acetyltransferase domain-containing protein</fullName>
    </recommendedName>
</protein>
<dbReference type="GO" id="GO:0016747">
    <property type="term" value="F:acyltransferase activity, transferring groups other than amino-acyl groups"/>
    <property type="evidence" value="ECO:0007669"/>
    <property type="project" value="InterPro"/>
</dbReference>
<dbReference type="AlphaFoldDB" id="U4R213"/>
<evidence type="ECO:0000313" key="2">
    <source>
        <dbReference type="EMBL" id="EPR11494.1"/>
    </source>
</evidence>
<accession>U4R213</accession>
<evidence type="ECO:0000259" key="1">
    <source>
        <dbReference type="PROSITE" id="PS51186"/>
    </source>
</evidence>
<dbReference type="PATRIC" id="fig|1330534.3.peg.2368"/>
<sequence length="68" mass="8241">MGIGSYYINWGINELKNRNYRKITLWVLEDNLNSRKLYERMGFRHDGTVKEIDFGKKLNELRYEKVIT</sequence>
<reference evidence="2 3" key="1">
    <citation type="journal article" date="2013" name="Genome Announc.">
        <title>Draft Genome Sequence of the Cellulolytic Bacterium Clostridium papyrosolvens C7 (ATCC 700395).</title>
        <authorList>
            <person name="Zepeda V."/>
            <person name="Dassa B."/>
            <person name="Borovok I."/>
            <person name="Lamed R."/>
            <person name="Bayer E.A."/>
            <person name="Cate J.H."/>
        </authorList>
    </citation>
    <scope>NUCLEOTIDE SEQUENCE [LARGE SCALE GENOMIC DNA]</scope>
    <source>
        <strain evidence="2 3">C7</strain>
    </source>
</reference>
<dbReference type="EMBL" id="ATAY01000039">
    <property type="protein sequence ID" value="EPR11494.1"/>
    <property type="molecule type" value="Genomic_DNA"/>
</dbReference>
<dbReference type="InterPro" id="IPR000182">
    <property type="entry name" value="GNAT_dom"/>
</dbReference>
<dbReference type="Pfam" id="PF00583">
    <property type="entry name" value="Acetyltransf_1"/>
    <property type="match status" value="1"/>
</dbReference>
<feature type="domain" description="N-acetyltransferase" evidence="1">
    <location>
        <begin position="1"/>
        <end position="68"/>
    </location>
</feature>
<gene>
    <name evidence="2" type="ORF">L323_11865</name>
</gene>